<name>A0A210QF47_MIZYE</name>
<protein>
    <submittedName>
        <fullName evidence="1">Uncharacterized protein</fullName>
    </submittedName>
</protein>
<sequence length="824" mass="94398">MAEFDLESLRSSEPELPPVTPGFFDLDALILDEKSLCNIDQIIAALDIRLDKENQLVHLALRNLKYVIMCQDRKGRLEAGKRLSALNVANPDHLNTLANLEHVYKLCHRRADAKACRDRLDELLDKRKRKYEILKAQCLLEQGYVYTVLYHEAKGVEMVKGAMDSVTKRLEGLRRNCRDSRAETSIDGVLAEVSILTCDLLSIEDSKVRKAFNTNECLKNYEVGLEMLMCQPGTELEVQLWNYYQALINYNMANLTSLCRAGEAGIHRKKAALLFLRVYKELDQDIPESMMYRARSLGYLGHLLASTFEGKGDTYKDTLETFTITTAQLGGVSSFLYEKARSYCPEDHVILTTEANFMLHKALNKTQNLTERKRQLDRANIIVSRSLSNLSDYYENSLAYSVRRDINYHLSQLAPNMGERYLRQARSDGEVVLLSGGVADLVTMGMICHLLAQSQPQSRRLSSIADKDDVLYEGIDYIQQAIEKGAQDQSKLKCYETLASSLFQLKSYREAVECLKRVIENDTTRNVILFKTFCTYFFELYKDAGKNGRHVLQEFVYWLCWCADKFGQDDVINNFAKCTKEYFTEMVAVIEVLTSSIHGNGGGNHVCMIEKLKQKLEKVRSNESKKRNAPPRSPKSRFRFLLRSPHDKSRTIGEKERTPTRSIGQAAGPVSSVLRIVLQLPGMMPQYSGTYDYIVMHSMTDINWVMYVLRPSLEESFGVNKIRGYLAGRDFVASSGIWEPLRDKVATKVILVLSMEFMRTEWTYAEEQTDIMRLLEEKSREGNLVPLLLDSPCKIPERLRWILGLSWRTPVGPYDWDQVRRYLV</sequence>
<gene>
    <name evidence="1" type="ORF">KP79_PYT22611</name>
</gene>
<dbReference type="InterPro" id="IPR042342">
    <property type="entry name" value="TTC22"/>
</dbReference>
<dbReference type="AlphaFoldDB" id="A0A210QF47"/>
<evidence type="ECO:0000313" key="1">
    <source>
        <dbReference type="EMBL" id="OWF47329.1"/>
    </source>
</evidence>
<dbReference type="OrthoDB" id="6058829at2759"/>
<reference evidence="1 2" key="1">
    <citation type="journal article" date="2017" name="Nat. Ecol. Evol.">
        <title>Scallop genome provides insights into evolution of bilaterian karyotype and development.</title>
        <authorList>
            <person name="Wang S."/>
            <person name="Zhang J."/>
            <person name="Jiao W."/>
            <person name="Li J."/>
            <person name="Xun X."/>
            <person name="Sun Y."/>
            <person name="Guo X."/>
            <person name="Huan P."/>
            <person name="Dong B."/>
            <person name="Zhang L."/>
            <person name="Hu X."/>
            <person name="Sun X."/>
            <person name="Wang J."/>
            <person name="Zhao C."/>
            <person name="Wang Y."/>
            <person name="Wang D."/>
            <person name="Huang X."/>
            <person name="Wang R."/>
            <person name="Lv J."/>
            <person name="Li Y."/>
            <person name="Zhang Z."/>
            <person name="Liu B."/>
            <person name="Lu W."/>
            <person name="Hui Y."/>
            <person name="Liang J."/>
            <person name="Zhou Z."/>
            <person name="Hou R."/>
            <person name="Li X."/>
            <person name="Liu Y."/>
            <person name="Li H."/>
            <person name="Ning X."/>
            <person name="Lin Y."/>
            <person name="Zhao L."/>
            <person name="Xing Q."/>
            <person name="Dou J."/>
            <person name="Li Y."/>
            <person name="Mao J."/>
            <person name="Guo H."/>
            <person name="Dou H."/>
            <person name="Li T."/>
            <person name="Mu C."/>
            <person name="Jiang W."/>
            <person name="Fu Q."/>
            <person name="Fu X."/>
            <person name="Miao Y."/>
            <person name="Liu J."/>
            <person name="Yu Q."/>
            <person name="Li R."/>
            <person name="Liao H."/>
            <person name="Li X."/>
            <person name="Kong Y."/>
            <person name="Jiang Z."/>
            <person name="Chourrout D."/>
            <person name="Li R."/>
            <person name="Bao Z."/>
        </authorList>
    </citation>
    <scope>NUCLEOTIDE SEQUENCE [LARGE SCALE GENOMIC DNA]</scope>
    <source>
        <strain evidence="1 2">PY_sf001</strain>
    </source>
</reference>
<dbReference type="InterPro" id="IPR011990">
    <property type="entry name" value="TPR-like_helical_dom_sf"/>
</dbReference>
<accession>A0A210QF47</accession>
<dbReference type="InterPro" id="IPR035897">
    <property type="entry name" value="Toll_tir_struct_dom_sf"/>
</dbReference>
<evidence type="ECO:0000313" key="2">
    <source>
        <dbReference type="Proteomes" id="UP000242188"/>
    </source>
</evidence>
<dbReference type="PANTHER" id="PTHR16253">
    <property type="entry name" value="TETRATRICOPEPTIDE REPEAT PROTEIN 22"/>
    <property type="match status" value="1"/>
</dbReference>
<dbReference type="SUPFAM" id="SSF48452">
    <property type="entry name" value="TPR-like"/>
    <property type="match status" value="1"/>
</dbReference>
<organism evidence="1 2">
    <name type="scientific">Mizuhopecten yessoensis</name>
    <name type="common">Japanese scallop</name>
    <name type="synonym">Patinopecten yessoensis</name>
    <dbReference type="NCBI Taxonomy" id="6573"/>
    <lineage>
        <taxon>Eukaryota</taxon>
        <taxon>Metazoa</taxon>
        <taxon>Spiralia</taxon>
        <taxon>Lophotrochozoa</taxon>
        <taxon>Mollusca</taxon>
        <taxon>Bivalvia</taxon>
        <taxon>Autobranchia</taxon>
        <taxon>Pteriomorphia</taxon>
        <taxon>Pectinida</taxon>
        <taxon>Pectinoidea</taxon>
        <taxon>Pectinidae</taxon>
        <taxon>Mizuhopecten</taxon>
    </lineage>
</organism>
<comment type="caution">
    <text evidence="1">The sequence shown here is derived from an EMBL/GenBank/DDBJ whole genome shotgun (WGS) entry which is preliminary data.</text>
</comment>
<proteinExistence type="predicted"/>
<dbReference type="Gene3D" id="3.40.50.10140">
    <property type="entry name" value="Toll/interleukin-1 receptor homology (TIR) domain"/>
    <property type="match status" value="1"/>
</dbReference>
<dbReference type="SUPFAM" id="SSF52200">
    <property type="entry name" value="Toll/Interleukin receptor TIR domain"/>
    <property type="match status" value="1"/>
</dbReference>
<dbReference type="Gene3D" id="1.25.40.10">
    <property type="entry name" value="Tetratricopeptide repeat domain"/>
    <property type="match status" value="1"/>
</dbReference>
<keyword evidence="2" id="KW-1185">Reference proteome</keyword>
<dbReference type="EMBL" id="NEDP02003952">
    <property type="protein sequence ID" value="OWF47329.1"/>
    <property type="molecule type" value="Genomic_DNA"/>
</dbReference>
<dbReference type="Proteomes" id="UP000242188">
    <property type="component" value="Unassembled WGS sequence"/>
</dbReference>
<dbReference type="PANTHER" id="PTHR16253:SF0">
    <property type="entry name" value="TETRATRICOPEPTIDE REPEAT PROTEIN 22"/>
    <property type="match status" value="1"/>
</dbReference>